<name>A0A368FXK0_ANCCA</name>
<gene>
    <name evidence="1" type="ORF">ANCCAN_18413</name>
</gene>
<accession>A0A368FXK0</accession>
<sequence>MQLLWRNQRKKGGFHRSLLHRRKMQRQFPIRNHLLKSPRRPSLNCLSPIGCSVVGLDHLIVWISNYSLH</sequence>
<proteinExistence type="predicted"/>
<dbReference type="AlphaFoldDB" id="A0A368FXK0"/>
<keyword evidence="2" id="KW-1185">Reference proteome</keyword>
<protein>
    <submittedName>
        <fullName evidence="1">Uncharacterized protein</fullName>
    </submittedName>
</protein>
<evidence type="ECO:0000313" key="1">
    <source>
        <dbReference type="EMBL" id="RCN35719.1"/>
    </source>
</evidence>
<organism evidence="1 2">
    <name type="scientific">Ancylostoma caninum</name>
    <name type="common">Dog hookworm</name>
    <dbReference type="NCBI Taxonomy" id="29170"/>
    <lineage>
        <taxon>Eukaryota</taxon>
        <taxon>Metazoa</taxon>
        <taxon>Ecdysozoa</taxon>
        <taxon>Nematoda</taxon>
        <taxon>Chromadorea</taxon>
        <taxon>Rhabditida</taxon>
        <taxon>Rhabditina</taxon>
        <taxon>Rhabditomorpha</taxon>
        <taxon>Strongyloidea</taxon>
        <taxon>Ancylostomatidae</taxon>
        <taxon>Ancylostomatinae</taxon>
        <taxon>Ancylostoma</taxon>
    </lineage>
</organism>
<dbReference type="Proteomes" id="UP000252519">
    <property type="component" value="Unassembled WGS sequence"/>
</dbReference>
<comment type="caution">
    <text evidence="1">The sequence shown here is derived from an EMBL/GenBank/DDBJ whole genome shotgun (WGS) entry which is preliminary data.</text>
</comment>
<dbReference type="EMBL" id="JOJR01000631">
    <property type="protein sequence ID" value="RCN35719.1"/>
    <property type="molecule type" value="Genomic_DNA"/>
</dbReference>
<evidence type="ECO:0000313" key="2">
    <source>
        <dbReference type="Proteomes" id="UP000252519"/>
    </source>
</evidence>
<reference evidence="1 2" key="1">
    <citation type="submission" date="2014-10" db="EMBL/GenBank/DDBJ databases">
        <title>Draft genome of the hookworm Ancylostoma caninum.</title>
        <authorList>
            <person name="Mitreva M."/>
        </authorList>
    </citation>
    <scope>NUCLEOTIDE SEQUENCE [LARGE SCALE GENOMIC DNA]</scope>
    <source>
        <strain evidence="1 2">Baltimore</strain>
    </source>
</reference>